<dbReference type="Proteomes" id="UP000661507">
    <property type="component" value="Unassembled WGS sequence"/>
</dbReference>
<dbReference type="GO" id="GO:0008146">
    <property type="term" value="F:sulfotransferase activity"/>
    <property type="evidence" value="ECO:0007669"/>
    <property type="project" value="InterPro"/>
</dbReference>
<name>A0A917NHY2_9PROT</name>
<accession>A0A917NHY2</accession>
<dbReference type="EMBL" id="BMKW01000001">
    <property type="protein sequence ID" value="GGJ01990.1"/>
    <property type="molecule type" value="Genomic_DNA"/>
</dbReference>
<gene>
    <name evidence="4" type="ORF">GCM10011320_06090</name>
</gene>
<dbReference type="PANTHER" id="PTHR11783">
    <property type="entry name" value="SULFOTRANSFERASE SULT"/>
    <property type="match status" value="1"/>
</dbReference>
<dbReference type="AlphaFoldDB" id="A0A917NHY2"/>
<evidence type="ECO:0000256" key="1">
    <source>
        <dbReference type="ARBA" id="ARBA00005771"/>
    </source>
</evidence>
<organism evidence="4 5">
    <name type="scientific">Neoroseomonas lacus</name>
    <dbReference type="NCBI Taxonomy" id="287609"/>
    <lineage>
        <taxon>Bacteria</taxon>
        <taxon>Pseudomonadati</taxon>
        <taxon>Pseudomonadota</taxon>
        <taxon>Alphaproteobacteria</taxon>
        <taxon>Acetobacterales</taxon>
        <taxon>Acetobacteraceae</taxon>
        <taxon>Neoroseomonas</taxon>
    </lineage>
</organism>
<reference evidence="4" key="1">
    <citation type="journal article" date="2014" name="Int. J. Syst. Evol. Microbiol.">
        <title>Complete genome sequence of Corynebacterium casei LMG S-19264T (=DSM 44701T), isolated from a smear-ripened cheese.</title>
        <authorList>
            <consortium name="US DOE Joint Genome Institute (JGI-PGF)"/>
            <person name="Walter F."/>
            <person name="Albersmeier A."/>
            <person name="Kalinowski J."/>
            <person name="Ruckert C."/>
        </authorList>
    </citation>
    <scope>NUCLEOTIDE SEQUENCE</scope>
    <source>
        <strain evidence="4">CGMCC 1.3617</strain>
    </source>
</reference>
<keyword evidence="5" id="KW-1185">Reference proteome</keyword>
<sequence length="328" mass="37059">MLAGIMDMLEHRTDLGVADATPSLTSAGTVAWPRKTRELHNHHFDSTVWNDLAIRDGDIVIATYAKSGTTWTQQIVGQLLSGGDPEVDVGAVSPWVDLRVPPKAEKIAAIDAQQGRRFLKTHLPVDALVYSPKVKYIYIARDGRDVVWSMHNHHANANALWYEALNDSPGRVGPPIEPPPESVRDYFLEWLARDGHPFWPFWENVRSWWAIRDLPNLMLLHFETLKSDLPGQMRRIAEFLDIQVEEDRWPAILEHCSFDWMKAHAAMSAPLGGVFWDGGPEVFINKGTNGRWRDVLTAEDSRAYEARARAELGEEAAQWLATGQRRGV</sequence>
<reference evidence="4" key="2">
    <citation type="submission" date="2020-09" db="EMBL/GenBank/DDBJ databases">
        <authorList>
            <person name="Sun Q."/>
            <person name="Zhou Y."/>
        </authorList>
    </citation>
    <scope>NUCLEOTIDE SEQUENCE</scope>
    <source>
        <strain evidence="4">CGMCC 1.3617</strain>
    </source>
</reference>
<dbReference type="Pfam" id="PF00685">
    <property type="entry name" value="Sulfotransfer_1"/>
    <property type="match status" value="1"/>
</dbReference>
<evidence type="ECO:0000256" key="2">
    <source>
        <dbReference type="ARBA" id="ARBA00022679"/>
    </source>
</evidence>
<dbReference type="InterPro" id="IPR000863">
    <property type="entry name" value="Sulfotransferase_dom"/>
</dbReference>
<keyword evidence="2" id="KW-0808">Transferase</keyword>
<dbReference type="InterPro" id="IPR027417">
    <property type="entry name" value="P-loop_NTPase"/>
</dbReference>
<evidence type="ECO:0000259" key="3">
    <source>
        <dbReference type="Pfam" id="PF00685"/>
    </source>
</evidence>
<proteinExistence type="inferred from homology"/>
<comment type="similarity">
    <text evidence="1">Belongs to the sulfotransferase 1 family.</text>
</comment>
<dbReference type="SUPFAM" id="SSF52540">
    <property type="entry name" value="P-loop containing nucleoside triphosphate hydrolases"/>
    <property type="match status" value="1"/>
</dbReference>
<dbReference type="Gene3D" id="3.40.50.300">
    <property type="entry name" value="P-loop containing nucleotide triphosphate hydrolases"/>
    <property type="match status" value="1"/>
</dbReference>
<feature type="domain" description="Sulfotransferase" evidence="3">
    <location>
        <begin position="56"/>
        <end position="311"/>
    </location>
</feature>
<evidence type="ECO:0000313" key="5">
    <source>
        <dbReference type="Proteomes" id="UP000661507"/>
    </source>
</evidence>
<comment type="caution">
    <text evidence="4">The sequence shown here is derived from an EMBL/GenBank/DDBJ whole genome shotgun (WGS) entry which is preliminary data.</text>
</comment>
<evidence type="ECO:0000313" key="4">
    <source>
        <dbReference type="EMBL" id="GGJ01990.1"/>
    </source>
</evidence>
<protein>
    <submittedName>
        <fullName evidence="4">Sulfotransferase</fullName>
    </submittedName>
</protein>